<accession>Q31JJ2</accession>
<dbReference type="STRING" id="317025.Tcr_0085"/>
<dbReference type="HOGENOM" id="CLU_130970_1_0_6"/>
<protein>
    <submittedName>
        <fullName evidence="1">Uncharacterized protein</fullName>
    </submittedName>
</protein>
<dbReference type="EMBL" id="CP000109">
    <property type="protein sequence ID" value="ABB40681.1"/>
    <property type="molecule type" value="Genomic_DNA"/>
</dbReference>
<name>Q31JJ2_HYDCU</name>
<organism evidence="1">
    <name type="scientific">Hydrogenovibrio crunogenus (strain DSM 25203 / XCL-2)</name>
    <name type="common">Thiomicrospira crunogena</name>
    <dbReference type="NCBI Taxonomy" id="317025"/>
    <lineage>
        <taxon>Bacteria</taxon>
        <taxon>Pseudomonadati</taxon>
        <taxon>Pseudomonadota</taxon>
        <taxon>Gammaproteobacteria</taxon>
        <taxon>Thiotrichales</taxon>
        <taxon>Piscirickettsiaceae</taxon>
        <taxon>Hydrogenovibrio</taxon>
    </lineage>
</organism>
<dbReference type="AlphaFoldDB" id="Q31JJ2"/>
<reference evidence="1" key="1">
    <citation type="submission" date="2006-07" db="EMBL/GenBank/DDBJ databases">
        <title>Complete sequence of Thiomicrospira crunogena XCL-2.</title>
        <authorList>
            <consortium name="US DOE Joint Genome Institute"/>
            <person name="Copeland A."/>
            <person name="Lucas S."/>
            <person name="Lapidus A."/>
            <person name="Barry K."/>
            <person name="Detter J.C."/>
            <person name="Glavina del Rio T."/>
            <person name="Hammon N."/>
            <person name="Israni S."/>
            <person name="Dalin E."/>
            <person name="Tice H."/>
            <person name="Pitluck S."/>
            <person name="Chain P."/>
            <person name="Malfatti S."/>
            <person name="Shin M."/>
            <person name="Vergez L."/>
            <person name="Schmutz J."/>
            <person name="Larimer F."/>
            <person name="Land M."/>
            <person name="Hauser L."/>
            <person name="Kyrpides N."/>
            <person name="Lykidis A."/>
            <person name="Scott K.M."/>
            <person name="Sievert S."/>
            <person name="Kerfeld C."/>
            <person name="Freyermuth S."/>
            <person name="Dobrinski K."/>
            <person name="Boller A."/>
            <person name="Fitzpatrick K."/>
            <person name="Thoma P."/>
            <person name="Moore J."/>
            <person name="Richardson P."/>
        </authorList>
    </citation>
    <scope>NUCLEOTIDE SEQUENCE</scope>
    <source>
        <strain evidence="1">XCL-2</strain>
    </source>
</reference>
<sequence length="142" mass="16792">MAKINIDRRVKIERQVEIKIIAMLRRWNSKITWDLLIDRIKVELDISVTKPTLCKYDRIKTEFNKAKSRYNCSAKLPSDALKKITADEVGYYKKYMLCKEELDVMQENLDAQLALIDKMLKNAEEHPNITVQDLLRDRAENY</sequence>
<dbReference type="OrthoDB" id="8702396at2"/>
<evidence type="ECO:0000313" key="1">
    <source>
        <dbReference type="EMBL" id="ABB40681.1"/>
    </source>
</evidence>
<gene>
    <name evidence="1" type="ordered locus">Tcr_0085</name>
</gene>
<proteinExistence type="predicted"/>
<dbReference type="KEGG" id="tcx:Tcr_0085"/>